<dbReference type="EMBL" id="CALTRL010005809">
    <property type="protein sequence ID" value="CAH7686674.1"/>
    <property type="molecule type" value="Genomic_DNA"/>
</dbReference>
<dbReference type="AlphaFoldDB" id="A0AAV0BH68"/>
<dbReference type="InterPro" id="IPR004467">
    <property type="entry name" value="Or_phspho_trans_dom"/>
</dbReference>
<keyword evidence="8" id="KW-0665">Pyrimidine biosynthesis</keyword>
<evidence type="ECO:0000256" key="3">
    <source>
        <dbReference type="ARBA" id="ARBA00006340"/>
    </source>
</evidence>
<dbReference type="NCBIfam" id="TIGR00336">
    <property type="entry name" value="pyrE"/>
    <property type="match status" value="1"/>
</dbReference>
<dbReference type="HAMAP" id="MF_01208">
    <property type="entry name" value="PyrE"/>
    <property type="match status" value="1"/>
</dbReference>
<evidence type="ECO:0000256" key="6">
    <source>
        <dbReference type="ARBA" id="ARBA00022676"/>
    </source>
</evidence>
<dbReference type="GO" id="GO:0046132">
    <property type="term" value="P:pyrimidine ribonucleoside biosynthetic process"/>
    <property type="evidence" value="ECO:0007669"/>
    <property type="project" value="TreeGrafter"/>
</dbReference>
<protein>
    <recommendedName>
        <fullName evidence="5">orotate phosphoribosyltransferase</fullName>
        <ecNumber evidence="5">2.4.2.10</ecNumber>
    </recommendedName>
</protein>
<dbReference type="Gene3D" id="3.40.50.2020">
    <property type="match status" value="1"/>
</dbReference>
<evidence type="ECO:0000256" key="9">
    <source>
        <dbReference type="SAM" id="MobiDB-lite"/>
    </source>
</evidence>
<evidence type="ECO:0000256" key="5">
    <source>
        <dbReference type="ARBA" id="ARBA00011971"/>
    </source>
</evidence>
<evidence type="ECO:0000256" key="7">
    <source>
        <dbReference type="ARBA" id="ARBA00022679"/>
    </source>
</evidence>
<evidence type="ECO:0000313" key="11">
    <source>
        <dbReference type="EMBL" id="CAH7686674.1"/>
    </source>
</evidence>
<dbReference type="GO" id="GO:0005737">
    <property type="term" value="C:cytoplasm"/>
    <property type="evidence" value="ECO:0007669"/>
    <property type="project" value="TreeGrafter"/>
</dbReference>
<evidence type="ECO:0000313" key="12">
    <source>
        <dbReference type="Proteomes" id="UP001153365"/>
    </source>
</evidence>
<evidence type="ECO:0000256" key="2">
    <source>
        <dbReference type="ARBA" id="ARBA00004889"/>
    </source>
</evidence>
<comment type="similarity">
    <text evidence="3">Belongs to the purine/pyrimidine phosphoribosyltransferase family. PyrE subfamily.</text>
</comment>
<dbReference type="Pfam" id="PF00156">
    <property type="entry name" value="Pribosyltran"/>
    <property type="match status" value="1"/>
</dbReference>
<comment type="subunit">
    <text evidence="4">Homodimer.</text>
</comment>
<feature type="domain" description="Phosphoribosyltransferase" evidence="10">
    <location>
        <begin position="87"/>
        <end position="213"/>
    </location>
</feature>
<dbReference type="FunFam" id="3.40.50.2020:FF:000008">
    <property type="entry name" value="Orotate phosphoribosyltransferase"/>
    <property type="match status" value="1"/>
</dbReference>
<dbReference type="InterPro" id="IPR000836">
    <property type="entry name" value="PRTase_dom"/>
</dbReference>
<dbReference type="InterPro" id="IPR029057">
    <property type="entry name" value="PRTase-like"/>
</dbReference>
<dbReference type="CDD" id="cd06223">
    <property type="entry name" value="PRTases_typeI"/>
    <property type="match status" value="1"/>
</dbReference>
<dbReference type="GO" id="GO:0006221">
    <property type="term" value="P:pyrimidine nucleotide biosynthetic process"/>
    <property type="evidence" value="ECO:0007669"/>
    <property type="project" value="UniProtKB-KW"/>
</dbReference>
<reference evidence="11" key="1">
    <citation type="submission" date="2022-06" db="EMBL/GenBank/DDBJ databases">
        <authorList>
            <consortium name="SYNGENTA / RWTH Aachen University"/>
        </authorList>
    </citation>
    <scope>NUCLEOTIDE SEQUENCE</scope>
</reference>
<dbReference type="Proteomes" id="UP001153365">
    <property type="component" value="Unassembled WGS sequence"/>
</dbReference>
<dbReference type="EC" id="2.4.2.10" evidence="5"/>
<dbReference type="GO" id="GO:0006207">
    <property type="term" value="P:'de novo' pyrimidine nucleobase biosynthetic process"/>
    <property type="evidence" value="ECO:0007669"/>
    <property type="project" value="TreeGrafter"/>
</dbReference>
<dbReference type="PANTHER" id="PTHR46683">
    <property type="entry name" value="OROTATE PHOSPHORIBOSYLTRANSFERASE 1-RELATED"/>
    <property type="match status" value="1"/>
</dbReference>
<gene>
    <name evidence="11" type="ORF">PPACK8108_LOCUS21360</name>
</gene>
<keyword evidence="6 11" id="KW-0328">Glycosyltransferase</keyword>
<accession>A0AAV0BH68</accession>
<keyword evidence="7" id="KW-0808">Transferase</keyword>
<evidence type="ECO:0000256" key="8">
    <source>
        <dbReference type="ARBA" id="ARBA00022975"/>
    </source>
</evidence>
<dbReference type="GO" id="GO:0004588">
    <property type="term" value="F:orotate phosphoribosyltransferase activity"/>
    <property type="evidence" value="ECO:0007669"/>
    <property type="project" value="UniProtKB-EC"/>
</dbReference>
<evidence type="ECO:0000256" key="1">
    <source>
        <dbReference type="ARBA" id="ARBA00003769"/>
    </source>
</evidence>
<evidence type="ECO:0000256" key="4">
    <source>
        <dbReference type="ARBA" id="ARBA00011738"/>
    </source>
</evidence>
<feature type="region of interest" description="Disordered" evidence="9">
    <location>
        <begin position="1"/>
        <end position="27"/>
    </location>
</feature>
<keyword evidence="12" id="KW-1185">Reference proteome</keyword>
<dbReference type="InterPro" id="IPR023031">
    <property type="entry name" value="OPRT"/>
</dbReference>
<dbReference type="SUPFAM" id="SSF53271">
    <property type="entry name" value="PRTase-like"/>
    <property type="match status" value="1"/>
</dbReference>
<organism evidence="11 12">
    <name type="scientific">Phakopsora pachyrhizi</name>
    <name type="common">Asian soybean rust disease fungus</name>
    <dbReference type="NCBI Taxonomy" id="170000"/>
    <lineage>
        <taxon>Eukaryota</taxon>
        <taxon>Fungi</taxon>
        <taxon>Dikarya</taxon>
        <taxon>Basidiomycota</taxon>
        <taxon>Pucciniomycotina</taxon>
        <taxon>Pucciniomycetes</taxon>
        <taxon>Pucciniales</taxon>
        <taxon>Phakopsoraceae</taxon>
        <taxon>Phakopsora</taxon>
    </lineage>
</organism>
<proteinExistence type="inferred from homology"/>
<comment type="pathway">
    <text evidence="2">Pyrimidine metabolism; UMP biosynthesis via de novo pathway; UMP from orotate: step 1/2.</text>
</comment>
<comment type="function">
    <text evidence="1">Catalyzes the transfer of a ribosyl phosphate group from 5-phosphoribose 1-diphosphate to orotate, leading to the formation of orotidine monophosphate (OMP).</text>
</comment>
<comment type="caution">
    <text evidence="11">The sequence shown here is derived from an EMBL/GenBank/DDBJ whole genome shotgun (WGS) entry which is preliminary data.</text>
</comment>
<evidence type="ECO:0000259" key="10">
    <source>
        <dbReference type="Pfam" id="PF00156"/>
    </source>
</evidence>
<name>A0AAV0BH68_PHAPC</name>
<dbReference type="PANTHER" id="PTHR46683:SF1">
    <property type="entry name" value="OROTATE PHOSPHORIBOSYLTRANSFERASE 1-RELATED"/>
    <property type="match status" value="1"/>
</dbReference>
<sequence length="257" mass="28996">MEDGIDREERGKDQPNDSPRCKSPLPSSSEPYLRNFIKLAISNEILRFGDFKLKSGRSSPYFYNAGLFNTGLLLNAIGLSYARRIVEAVERDGLEFEVLFGPAYKGIPLAAITAVELNRIDPMRYKSVGVTYNRKEAKEHGEGGTIVGAKLEGRRTLVLDDVITAGTAIRESIELIRGQGGRFVGVVVNLDRQERSGESDRSAIEMMEEEFEVKVYAVLRLMDIISFMRSTGGFEEQLERMENYRQNWGIDQIRQSQ</sequence>